<dbReference type="InterPro" id="IPR049900">
    <property type="entry name" value="PKS_mFAS_DH"/>
</dbReference>
<dbReference type="Pfam" id="PF00109">
    <property type="entry name" value="ketoacyl-synt"/>
    <property type="match status" value="1"/>
</dbReference>
<comment type="pathway">
    <text evidence="1">Lipid metabolism; fatty acid biosynthesis.</text>
</comment>
<dbReference type="InterPro" id="IPR016035">
    <property type="entry name" value="Acyl_Trfase/lysoPLipase"/>
</dbReference>
<dbReference type="CDD" id="cd08956">
    <property type="entry name" value="KR_3_FAS_SDR_x"/>
    <property type="match status" value="1"/>
</dbReference>
<feature type="region of interest" description="N-terminal hotdog fold" evidence="7">
    <location>
        <begin position="958"/>
        <end position="1087"/>
    </location>
</feature>
<reference evidence="12 13" key="1">
    <citation type="submission" date="2016-10" db="EMBL/GenBank/DDBJ databases">
        <authorList>
            <person name="de Groot N.N."/>
        </authorList>
    </citation>
    <scope>NUCLEOTIDE SEQUENCE [LARGE SCALE GENOMIC DNA]</scope>
    <source>
        <strain evidence="12 13">ATCC 29281</strain>
    </source>
</reference>
<evidence type="ECO:0000256" key="8">
    <source>
        <dbReference type="SAM" id="MobiDB-lite"/>
    </source>
</evidence>
<evidence type="ECO:0000256" key="4">
    <source>
        <dbReference type="ARBA" id="ARBA00022553"/>
    </source>
</evidence>
<dbReference type="InterPro" id="IPR050091">
    <property type="entry name" value="PKS_NRPS_Biosynth_Enz"/>
</dbReference>
<comment type="function">
    <text evidence="6">Involved in production of the polyketide antibiotic thailandamide.</text>
</comment>
<name>A0A1H3WPN8_9GAMM</name>
<dbReference type="InterPro" id="IPR013968">
    <property type="entry name" value="PKS_KR"/>
</dbReference>
<evidence type="ECO:0000259" key="11">
    <source>
        <dbReference type="PROSITE" id="PS52019"/>
    </source>
</evidence>
<keyword evidence="13" id="KW-1185">Reference proteome</keyword>
<dbReference type="PROSITE" id="PS52004">
    <property type="entry name" value="KS3_2"/>
    <property type="match status" value="1"/>
</dbReference>
<keyword evidence="5" id="KW-0808">Transferase</keyword>
<dbReference type="Pfam" id="PF08659">
    <property type="entry name" value="KR"/>
    <property type="match status" value="1"/>
</dbReference>
<dbReference type="Pfam" id="PF21089">
    <property type="entry name" value="PKS_DH_N"/>
    <property type="match status" value="1"/>
</dbReference>
<evidence type="ECO:0000256" key="6">
    <source>
        <dbReference type="ARBA" id="ARBA00054155"/>
    </source>
</evidence>
<dbReference type="GeneID" id="97763485"/>
<dbReference type="SMART" id="SM00823">
    <property type="entry name" value="PKS_PP"/>
    <property type="match status" value="1"/>
</dbReference>
<dbReference type="InterPro" id="IPR016039">
    <property type="entry name" value="Thiolase-like"/>
</dbReference>
<dbReference type="SMART" id="SM00825">
    <property type="entry name" value="PKS_KS"/>
    <property type="match status" value="1"/>
</dbReference>
<comment type="similarity">
    <text evidence="2">Belongs to the short-chain dehydrogenases/reductases (SDR) family.</text>
</comment>
<dbReference type="InterPro" id="IPR001227">
    <property type="entry name" value="Ac_transferase_dom_sf"/>
</dbReference>
<dbReference type="Pfam" id="PF16197">
    <property type="entry name" value="KAsynt_C_assoc"/>
    <property type="match status" value="1"/>
</dbReference>
<evidence type="ECO:0000259" key="10">
    <source>
        <dbReference type="PROSITE" id="PS52004"/>
    </source>
</evidence>
<protein>
    <submittedName>
        <fullName evidence="12">Coronafacic acid polyketide synthase Cfa7</fullName>
    </submittedName>
</protein>
<feature type="active site" description="Proton acceptor; for dehydratase activity" evidence="7">
    <location>
        <position position="990"/>
    </location>
</feature>
<dbReference type="InterPro" id="IPR001031">
    <property type="entry name" value="Thioesterase"/>
</dbReference>
<dbReference type="InterPro" id="IPR016036">
    <property type="entry name" value="Malonyl_transacylase_ACP-bd"/>
</dbReference>
<dbReference type="SMART" id="SM00826">
    <property type="entry name" value="PKS_DH"/>
    <property type="match status" value="1"/>
</dbReference>
<dbReference type="Proteomes" id="UP000187280">
    <property type="component" value="Unassembled WGS sequence"/>
</dbReference>
<dbReference type="InterPro" id="IPR020802">
    <property type="entry name" value="TesA-like"/>
</dbReference>
<dbReference type="SMART" id="SM00822">
    <property type="entry name" value="PKS_KR"/>
    <property type="match status" value="1"/>
</dbReference>
<feature type="active site" description="Proton donor; for dehydratase activity" evidence="7">
    <location>
        <position position="1164"/>
    </location>
</feature>
<dbReference type="InterPro" id="IPR036736">
    <property type="entry name" value="ACP-like_sf"/>
</dbReference>
<dbReference type="InterPro" id="IPR032821">
    <property type="entry name" value="PKS_assoc"/>
</dbReference>
<dbReference type="Pfam" id="PF00975">
    <property type="entry name" value="Thioesterase"/>
    <property type="match status" value="1"/>
</dbReference>
<evidence type="ECO:0000256" key="2">
    <source>
        <dbReference type="ARBA" id="ARBA00006484"/>
    </source>
</evidence>
<dbReference type="PROSITE" id="PS00606">
    <property type="entry name" value="KS3_1"/>
    <property type="match status" value="1"/>
</dbReference>
<dbReference type="InterPro" id="IPR042104">
    <property type="entry name" value="PKS_dehydratase_sf"/>
</dbReference>
<dbReference type="InterPro" id="IPR020841">
    <property type="entry name" value="PKS_Beta-ketoAc_synthase_dom"/>
</dbReference>
<gene>
    <name evidence="12" type="ORF">SAMN02982996_00550</name>
</gene>
<dbReference type="SUPFAM" id="SSF51735">
    <property type="entry name" value="NAD(P)-binding Rossmann-fold domains"/>
    <property type="match status" value="2"/>
</dbReference>
<feature type="compositionally biased region" description="Basic and acidic residues" evidence="8">
    <location>
        <begin position="1"/>
        <end position="13"/>
    </location>
</feature>
<dbReference type="SMART" id="SM01294">
    <property type="entry name" value="PKS_PP_betabranch"/>
    <property type="match status" value="1"/>
</dbReference>
<dbReference type="eggNOG" id="COG3321">
    <property type="taxonomic scope" value="Bacteria"/>
</dbReference>
<dbReference type="InterPro" id="IPR055123">
    <property type="entry name" value="SpnB-like_Rossmann"/>
</dbReference>
<feature type="domain" description="Ketosynthase family 3 (KS3)" evidence="10">
    <location>
        <begin position="53"/>
        <end position="479"/>
    </location>
</feature>
<dbReference type="Pfam" id="PF00698">
    <property type="entry name" value="Acyl_transf_1"/>
    <property type="match status" value="1"/>
</dbReference>
<evidence type="ECO:0000256" key="1">
    <source>
        <dbReference type="ARBA" id="ARBA00005194"/>
    </source>
</evidence>
<dbReference type="EMBL" id="FNQS01000001">
    <property type="protein sequence ID" value="SDZ88158.1"/>
    <property type="molecule type" value="Genomic_DNA"/>
</dbReference>
<dbReference type="PROSITE" id="PS52019">
    <property type="entry name" value="PKS_MFAS_DH"/>
    <property type="match status" value="1"/>
</dbReference>
<dbReference type="FunFam" id="3.40.47.10:FF:000019">
    <property type="entry name" value="Polyketide synthase type I"/>
    <property type="match status" value="1"/>
</dbReference>
<dbReference type="Pfam" id="PF14765">
    <property type="entry name" value="PS-DH"/>
    <property type="match status" value="1"/>
</dbReference>
<dbReference type="Pfam" id="PF00550">
    <property type="entry name" value="PP-binding"/>
    <property type="match status" value="1"/>
</dbReference>
<evidence type="ECO:0000256" key="3">
    <source>
        <dbReference type="ARBA" id="ARBA00022450"/>
    </source>
</evidence>
<feature type="region of interest" description="Disordered" evidence="8">
    <location>
        <begin position="1"/>
        <end position="25"/>
    </location>
</feature>
<dbReference type="InterPro" id="IPR049552">
    <property type="entry name" value="PKS_DH_N"/>
</dbReference>
<dbReference type="CDD" id="cd00833">
    <property type="entry name" value="PKS"/>
    <property type="match status" value="1"/>
</dbReference>
<dbReference type="SUPFAM" id="SSF53474">
    <property type="entry name" value="alpha/beta-Hydrolases"/>
    <property type="match status" value="1"/>
</dbReference>
<dbReference type="PROSITE" id="PS50075">
    <property type="entry name" value="CARRIER"/>
    <property type="match status" value="1"/>
</dbReference>
<dbReference type="InterPro" id="IPR049551">
    <property type="entry name" value="PKS_DH_C"/>
</dbReference>
<dbReference type="InterPro" id="IPR006162">
    <property type="entry name" value="Ppantetheine_attach_site"/>
</dbReference>
<dbReference type="Gene3D" id="3.30.70.3290">
    <property type="match status" value="1"/>
</dbReference>
<feature type="region of interest" description="C-terminal hotdog fold" evidence="7">
    <location>
        <begin position="1103"/>
        <end position="1251"/>
    </location>
</feature>
<dbReference type="GO" id="GO:0004312">
    <property type="term" value="F:fatty acid synthase activity"/>
    <property type="evidence" value="ECO:0007669"/>
    <property type="project" value="TreeGrafter"/>
</dbReference>
<dbReference type="InterPro" id="IPR036291">
    <property type="entry name" value="NAD(P)-bd_dom_sf"/>
</dbReference>
<organism evidence="12 13">
    <name type="scientific">Lonsdalea quercina</name>
    <dbReference type="NCBI Taxonomy" id="71657"/>
    <lineage>
        <taxon>Bacteria</taxon>
        <taxon>Pseudomonadati</taxon>
        <taxon>Pseudomonadota</taxon>
        <taxon>Gammaproteobacteria</taxon>
        <taxon>Enterobacterales</taxon>
        <taxon>Pectobacteriaceae</taxon>
        <taxon>Lonsdalea</taxon>
    </lineage>
</organism>
<dbReference type="SUPFAM" id="SSF55048">
    <property type="entry name" value="Probable ACP-binding domain of malonyl-CoA ACP transacylase"/>
    <property type="match status" value="1"/>
</dbReference>
<evidence type="ECO:0000313" key="13">
    <source>
        <dbReference type="Proteomes" id="UP000187280"/>
    </source>
</evidence>
<dbReference type="STRING" id="71657.SAMN02982996_00550"/>
<dbReference type="SMART" id="SM00827">
    <property type="entry name" value="PKS_AT"/>
    <property type="match status" value="1"/>
</dbReference>
<dbReference type="GO" id="GO:0004315">
    <property type="term" value="F:3-oxoacyl-[acyl-carrier-protein] synthase activity"/>
    <property type="evidence" value="ECO:0007669"/>
    <property type="project" value="InterPro"/>
</dbReference>
<evidence type="ECO:0000313" key="12">
    <source>
        <dbReference type="EMBL" id="SDZ88158.1"/>
    </source>
</evidence>
<evidence type="ECO:0000256" key="5">
    <source>
        <dbReference type="ARBA" id="ARBA00022679"/>
    </source>
</evidence>
<evidence type="ECO:0000256" key="7">
    <source>
        <dbReference type="PROSITE-ProRule" id="PRU01363"/>
    </source>
</evidence>
<dbReference type="Gene3D" id="3.40.366.10">
    <property type="entry name" value="Malonyl-Coenzyme A Acyl Carrier Protein, domain 2"/>
    <property type="match status" value="1"/>
</dbReference>
<dbReference type="InterPro" id="IPR014031">
    <property type="entry name" value="Ketoacyl_synth_C"/>
</dbReference>
<dbReference type="InterPro" id="IPR018201">
    <property type="entry name" value="Ketoacyl_synth_AS"/>
</dbReference>
<dbReference type="InterPro" id="IPR014043">
    <property type="entry name" value="Acyl_transferase_dom"/>
</dbReference>
<dbReference type="RefSeq" id="WP_074727848.1">
    <property type="nucleotide sequence ID" value="NZ_FNQS01000001.1"/>
</dbReference>
<accession>A0A1H3WPN8</accession>
<dbReference type="SMART" id="SM00824">
    <property type="entry name" value="PKS_TE"/>
    <property type="match status" value="1"/>
</dbReference>
<dbReference type="GO" id="GO:0031177">
    <property type="term" value="F:phosphopantetheine binding"/>
    <property type="evidence" value="ECO:0007669"/>
    <property type="project" value="InterPro"/>
</dbReference>
<dbReference type="Gene3D" id="3.40.47.10">
    <property type="match status" value="1"/>
</dbReference>
<dbReference type="PANTHER" id="PTHR43775">
    <property type="entry name" value="FATTY ACID SYNTHASE"/>
    <property type="match status" value="1"/>
</dbReference>
<sequence length="2126" mass="230766">MMHRADNSIRKNIDPAGTGEDTTEPRLVDALRQSLLLNKQLKQQNQYLTQIAHEPIAIISMGCRLPGGIHSPEQLWQQLSDGKETIGPFPIDRGWDIDAIFAQTPDLMAIAKTWRGGFLADAVGFDASFFKISDREALAMDPQQRILLEISWEILERASIVPATLKNSQTGVFIGTTHNGYISDIERRNPATDGYRLQGSLSSISSGRIAYVLGLNGPAVTLDTACSSSLTAIHQAISSLRNRECSLAIAGGATIMASPDVFAEFTRQGGLAADGRCKAFSDAADGTGFSEGAGLILLERLSDAIKSNHTVLAVIRGSAINQDGASNGLTAPSSSAQEQVIRQALNNAELTFSDIDVVEAHGTGTSLGDPIEAHALLNTYGKHRTEDKPLWLGSLKSNIGHVQLAAGVASVIKMVMALQNEQLPKTLHAETPSSKIDWSRGDIKLLDAAINWPDSGRPKRAAISAFGFSGTNAHLILEEAPLISSSEKPAATEKTFPVPGISLPLSAASPSGLCAQARQLQSWISREKVSDLSAVAYSLATHRTHFDYRAVVTADDRDGILDALEGLADNRYAPGVIQGVRSRSGNAAFVFTGQGAQWPTMGQGLYRLSPVFAQTLDEVCQHIDPLLPQPLKTVMFAEKDTTDAALLNRTDFTQAALFAFEVALCRTVMHLGVLPDVMVGHSIGEIAAAHIAGVFNLSDAATFVATRGKLMQSITADGAMVAIEVSEAEILTSLEGYEDSVAVAAVNTQSSVVISGDTNIVLSIAEQWRDRGCRTHRLKTSHAFHSPHIDSMTSELQRTLSTLAFHTPAIPIVSTVTGTLLSNEQACSAEYWANQARSAVRFDAAIQWLQMHNTVVSLEVGPDGVLTALGRAATATDSHGLPGIVWVASLRKERDESRPFFAALAQLYAQGQPLDWTKLLPPAPPAALPTYPFQRRRYWLQAPERRPTFDGGLFTVNHPFLHAGISLANQQGWIFTGKLDAAKQPWLLEHVVGNVAAVAGTVTAELMLFVGELIGCQRMDELSLHTILPLEKQAPAHIQLRIGELDASGARQAEAYFYIPDPTQPAELTPVWQRYATCHLVPDNTATPEWPDLHSPNWPPSNAEPVDFSPLYEQLAEKGVVLGESFQQLTHVWEYNDSLYVEATLPPIQGEQGEDFILHPTILDAGMQAALIEKLNVETDNNQPRLLFFLSGLRTYAKNVHRLRGHLVRKPSTSSALGYREYSLRLADDTGNAVAVVDSMVLKSSSAQQTHSAVRPTFYRLLWREVEPIASPTSIKPLWITQQDTLQPWLSDITKEDSSLIVYTDIDHALACFAPEPEHVAMFIVPNADNDDTYIDHNPTHLVLSTLQTWLNDVRTTNTPLIVVTQNAVATREDESVPNLAQSPIWGLVRTAQLEYPGRFFLLDIDDIENASWSLISMAIHALPHTLQLALRAGRILAPRLVKAAGDGDLSAHDGTDQQEKLCRNLKPGGTVLITGGTGALGRTAARHLVECHGVRHLLLVSRRGIEAPGADALREELAELGAQATFIACNVADPQAVESLLNAIPEAHPLTAIIHTAGTVDTSLLDSMTAEQVDNVLQSKAVSAWNLHQLSLNYDLSAFVLYSSAVSILPQKAQGNYAAANAFLDALAHYRRHLGLPASAMAWGMWAERSEMGEQLGSDDIQRIIDTGQNPLSRTQGLAFLDTVVGTEVVEHAPLLIPARLNLEALRDQHAPSLLTEVLPRRSASQSAPAPSLQLAEMPEKERLPYLLNVIIQSAGEVLNHPEPKSIRSNEEFISLGFDSLTSVEMGSRLSLALGVRLPATAIFEHSTPQALAQFLLSLVFKSMQDPSEEPHIEQQKTKGGLFQLLRKAVEQGMTNDGLSVLAGAARLRKHFSHLEHNQYAPEGVWLGREREKPLLICLNSFIPAAANLTYQRLNSALCDRYSLLTIPLPGYDTSPLPATDYAAAAALATAVERGSEGREFTLVGFSTGGLVAHATAHQLEARGRPAKSVVLIDSFPPSAMSEDAMGDVLKTWFAAKGEFWTGEDNAMMAMSWYLELFGLQWTPAHLKTPTFMLQAADYPASAHPTQWANEWPNLVKSVITPGSHFELLTEYVAQTAGNLSALLNETAPKTPIKKGAFGPQKDRK</sequence>
<dbReference type="Pfam" id="PF22953">
    <property type="entry name" value="SpnB_Rossmann"/>
    <property type="match status" value="1"/>
</dbReference>
<dbReference type="InterPro" id="IPR020807">
    <property type="entry name" value="PKS_DH"/>
</dbReference>
<dbReference type="InterPro" id="IPR020806">
    <property type="entry name" value="PKS_PP-bd"/>
</dbReference>
<keyword evidence="3" id="KW-0596">Phosphopantetheine</keyword>
<dbReference type="InterPro" id="IPR009081">
    <property type="entry name" value="PP-bd_ACP"/>
</dbReference>
<dbReference type="Gene3D" id="3.10.129.110">
    <property type="entry name" value="Polyketide synthase dehydratase"/>
    <property type="match status" value="1"/>
</dbReference>
<dbReference type="Pfam" id="PF02801">
    <property type="entry name" value="Ketoacyl-synt_C"/>
    <property type="match status" value="1"/>
</dbReference>
<dbReference type="InterPro" id="IPR029058">
    <property type="entry name" value="AB_hydrolase_fold"/>
</dbReference>
<dbReference type="GO" id="GO:0006633">
    <property type="term" value="P:fatty acid biosynthetic process"/>
    <property type="evidence" value="ECO:0007669"/>
    <property type="project" value="UniProtKB-UniPathway"/>
</dbReference>
<feature type="domain" description="PKS/mFAS DH" evidence="11">
    <location>
        <begin position="958"/>
        <end position="1251"/>
    </location>
</feature>
<dbReference type="PANTHER" id="PTHR43775:SF51">
    <property type="entry name" value="INACTIVE PHENOLPHTHIOCEROL SYNTHESIS POLYKETIDE SYNTHASE TYPE I PKS1-RELATED"/>
    <property type="match status" value="1"/>
</dbReference>
<proteinExistence type="inferred from homology"/>
<dbReference type="InterPro" id="IPR014030">
    <property type="entry name" value="Ketoacyl_synth_N"/>
</dbReference>
<dbReference type="PROSITE" id="PS00012">
    <property type="entry name" value="PHOSPHOPANTETHEINE"/>
    <property type="match status" value="1"/>
</dbReference>
<dbReference type="Gene3D" id="3.40.50.1820">
    <property type="entry name" value="alpha/beta hydrolase"/>
    <property type="match status" value="1"/>
</dbReference>
<dbReference type="SUPFAM" id="SSF53901">
    <property type="entry name" value="Thiolase-like"/>
    <property type="match status" value="1"/>
</dbReference>
<evidence type="ECO:0000259" key="9">
    <source>
        <dbReference type="PROSITE" id="PS50075"/>
    </source>
</evidence>
<dbReference type="InterPro" id="IPR057326">
    <property type="entry name" value="KR_dom"/>
</dbReference>
<dbReference type="SUPFAM" id="SSF52151">
    <property type="entry name" value="FabD/lysophospholipase-like"/>
    <property type="match status" value="1"/>
</dbReference>
<feature type="domain" description="Carrier" evidence="9">
    <location>
        <begin position="1746"/>
        <end position="1821"/>
    </location>
</feature>
<dbReference type="UniPathway" id="UPA00094"/>
<keyword evidence="4" id="KW-0597">Phosphoprotein</keyword>
<dbReference type="Gene3D" id="1.10.1200.10">
    <property type="entry name" value="ACP-like"/>
    <property type="match status" value="1"/>
</dbReference>
<dbReference type="Gene3D" id="3.40.50.720">
    <property type="entry name" value="NAD(P)-binding Rossmann-like Domain"/>
    <property type="match status" value="1"/>
</dbReference>